<keyword evidence="1" id="KW-0472">Membrane</keyword>
<evidence type="ECO:0000313" key="2">
    <source>
        <dbReference type="EMBL" id="EJW97422.1"/>
    </source>
</evidence>
<gene>
    <name evidence="2" type="ORF">EVA_14465</name>
</gene>
<proteinExistence type="predicted"/>
<protein>
    <submittedName>
        <fullName evidence="2">Membrane protein</fullName>
    </submittedName>
</protein>
<dbReference type="AlphaFoldDB" id="J9G6J9"/>
<dbReference type="EMBL" id="AMCI01004767">
    <property type="protein sequence ID" value="EJW97422.1"/>
    <property type="molecule type" value="Genomic_DNA"/>
</dbReference>
<name>J9G6J9_9ZZZZ</name>
<feature type="transmembrane region" description="Helical" evidence="1">
    <location>
        <begin position="60"/>
        <end position="80"/>
    </location>
</feature>
<accession>J9G6J9</accession>
<organism evidence="2">
    <name type="scientific">gut metagenome</name>
    <dbReference type="NCBI Taxonomy" id="749906"/>
    <lineage>
        <taxon>unclassified sequences</taxon>
        <taxon>metagenomes</taxon>
        <taxon>organismal metagenomes</taxon>
    </lineage>
</organism>
<reference evidence="2" key="1">
    <citation type="journal article" date="2012" name="PLoS ONE">
        <title>Gene sets for utilization of primary and secondary nutrition supplies in the distal gut of endangered iberian lynx.</title>
        <authorList>
            <person name="Alcaide M."/>
            <person name="Messina E."/>
            <person name="Richter M."/>
            <person name="Bargiela R."/>
            <person name="Peplies J."/>
            <person name="Huws S.A."/>
            <person name="Newbold C.J."/>
            <person name="Golyshin P.N."/>
            <person name="Simon M.A."/>
            <person name="Lopez G."/>
            <person name="Yakimov M.M."/>
            <person name="Ferrer M."/>
        </authorList>
    </citation>
    <scope>NUCLEOTIDE SEQUENCE</scope>
</reference>
<evidence type="ECO:0000256" key="1">
    <source>
        <dbReference type="SAM" id="Phobius"/>
    </source>
</evidence>
<sequence>MCHLDEVGFGQPVRHKFVPRGIVDTGHELVDGKRIAQLVNRAVNKHGETDDNLFENVVCLVAPGLVLLCLGLFPGCVGFLGRNCRTASRCGSLTCHPFASNLYLSPAALTRRCNTHLGVNVLEKGEHFVAHVIQVVKELARASARKLIGVGPVDLLHEAARVEINRLAAVNAYHGAESQELFGLLGLLPAGILASAAYFGQVLVNHGEGAVGCEVKGITLALGLSLEWRLAAEYGLQIARRLRSIGT</sequence>
<comment type="caution">
    <text evidence="2">The sequence shown here is derived from an EMBL/GenBank/DDBJ whole genome shotgun (WGS) entry which is preliminary data.</text>
</comment>
<keyword evidence="1" id="KW-1133">Transmembrane helix</keyword>
<keyword evidence="1" id="KW-0812">Transmembrane</keyword>